<dbReference type="SUPFAM" id="SSF52172">
    <property type="entry name" value="CheY-like"/>
    <property type="match status" value="1"/>
</dbReference>
<name>A0A7C5I1Y9_9BACT</name>
<comment type="caution">
    <text evidence="6">The sequence shown here is derived from an EMBL/GenBank/DDBJ whole genome shotgun (WGS) entry which is preliminary data.</text>
</comment>
<comment type="caution">
    <text evidence="2">Lacks conserved residue(s) required for the propagation of feature annotation.</text>
</comment>
<dbReference type="AlphaFoldDB" id="A0A7C5I1Y9"/>
<evidence type="ECO:0000313" key="6">
    <source>
        <dbReference type="EMBL" id="HHF08808.1"/>
    </source>
</evidence>
<sequence>FSVGADDYLPKPFDFRELLVRVEALIRREQSSKREILKYRELEMDLKKRETRIEGNTIKLSAREFGILELLMRFPGVVFSREQIINKVWESHYEPRSNIVDVYILYLRNKLKPFGYDIFIETVARMGYRLKKLDGDGYDER</sequence>
<evidence type="ECO:0000259" key="5">
    <source>
        <dbReference type="PROSITE" id="PS51755"/>
    </source>
</evidence>
<organism evidence="6">
    <name type="scientific">Kosmotoga arenicorallina</name>
    <dbReference type="NCBI Taxonomy" id="688066"/>
    <lineage>
        <taxon>Bacteria</taxon>
        <taxon>Thermotogati</taxon>
        <taxon>Thermotogota</taxon>
        <taxon>Thermotogae</taxon>
        <taxon>Kosmotogales</taxon>
        <taxon>Kosmotogaceae</taxon>
        <taxon>Kosmotoga</taxon>
    </lineage>
</organism>
<dbReference type="GO" id="GO:0000156">
    <property type="term" value="F:phosphorelay response regulator activity"/>
    <property type="evidence" value="ECO:0007669"/>
    <property type="project" value="TreeGrafter"/>
</dbReference>
<dbReference type="InterPro" id="IPR016032">
    <property type="entry name" value="Sig_transdc_resp-reg_C-effctor"/>
</dbReference>
<accession>A0A7C5I1Y9</accession>
<dbReference type="GO" id="GO:0032993">
    <property type="term" value="C:protein-DNA complex"/>
    <property type="evidence" value="ECO:0007669"/>
    <property type="project" value="TreeGrafter"/>
</dbReference>
<evidence type="ECO:0000259" key="4">
    <source>
        <dbReference type="PROSITE" id="PS50110"/>
    </source>
</evidence>
<dbReference type="InterPro" id="IPR001789">
    <property type="entry name" value="Sig_transdc_resp-reg_receiver"/>
</dbReference>
<protein>
    <submittedName>
        <fullName evidence="6">Response regulator transcription factor</fullName>
    </submittedName>
</protein>
<dbReference type="Gene3D" id="6.10.250.690">
    <property type="match status" value="1"/>
</dbReference>
<dbReference type="PANTHER" id="PTHR48111">
    <property type="entry name" value="REGULATOR OF RPOS"/>
    <property type="match status" value="1"/>
</dbReference>
<dbReference type="Gene3D" id="1.10.10.10">
    <property type="entry name" value="Winged helix-like DNA-binding domain superfamily/Winged helix DNA-binding domain"/>
    <property type="match status" value="1"/>
</dbReference>
<dbReference type="SUPFAM" id="SSF46894">
    <property type="entry name" value="C-terminal effector domain of the bipartite response regulators"/>
    <property type="match status" value="1"/>
</dbReference>
<feature type="DNA-binding region" description="OmpR/PhoB-type" evidence="3">
    <location>
        <begin position="34"/>
        <end position="132"/>
    </location>
</feature>
<gene>
    <name evidence="6" type="ORF">ENL26_03460</name>
</gene>
<dbReference type="InterPro" id="IPR001867">
    <property type="entry name" value="OmpR/PhoB-type_DNA-bd"/>
</dbReference>
<dbReference type="EMBL" id="DRTH01000206">
    <property type="protein sequence ID" value="HHF08808.1"/>
    <property type="molecule type" value="Genomic_DNA"/>
</dbReference>
<dbReference type="PROSITE" id="PS51755">
    <property type="entry name" value="OMPR_PHOB"/>
    <property type="match status" value="1"/>
</dbReference>
<dbReference type="InterPro" id="IPR036388">
    <property type="entry name" value="WH-like_DNA-bd_sf"/>
</dbReference>
<proteinExistence type="predicted"/>
<evidence type="ECO:0000256" key="1">
    <source>
        <dbReference type="ARBA" id="ARBA00023125"/>
    </source>
</evidence>
<dbReference type="SMART" id="SM00862">
    <property type="entry name" value="Trans_reg_C"/>
    <property type="match status" value="1"/>
</dbReference>
<dbReference type="CDD" id="cd00383">
    <property type="entry name" value="trans_reg_C"/>
    <property type="match status" value="1"/>
</dbReference>
<dbReference type="InterPro" id="IPR011006">
    <property type="entry name" value="CheY-like_superfamily"/>
</dbReference>
<reference evidence="6" key="1">
    <citation type="journal article" date="2020" name="mSystems">
        <title>Genome- and Community-Level Interaction Insights into Carbon Utilization and Element Cycling Functions of Hydrothermarchaeota in Hydrothermal Sediment.</title>
        <authorList>
            <person name="Zhou Z."/>
            <person name="Liu Y."/>
            <person name="Xu W."/>
            <person name="Pan J."/>
            <person name="Luo Z.H."/>
            <person name="Li M."/>
        </authorList>
    </citation>
    <scope>NUCLEOTIDE SEQUENCE [LARGE SCALE GENOMIC DNA]</scope>
    <source>
        <strain evidence="6">HyVt-80</strain>
    </source>
</reference>
<dbReference type="Proteomes" id="UP000886129">
    <property type="component" value="Unassembled WGS sequence"/>
</dbReference>
<dbReference type="Pfam" id="PF00486">
    <property type="entry name" value="Trans_reg_C"/>
    <property type="match status" value="1"/>
</dbReference>
<dbReference type="GO" id="GO:0000976">
    <property type="term" value="F:transcription cis-regulatory region binding"/>
    <property type="evidence" value="ECO:0007669"/>
    <property type="project" value="TreeGrafter"/>
</dbReference>
<dbReference type="GO" id="GO:0006355">
    <property type="term" value="P:regulation of DNA-templated transcription"/>
    <property type="evidence" value="ECO:0007669"/>
    <property type="project" value="InterPro"/>
</dbReference>
<evidence type="ECO:0000256" key="2">
    <source>
        <dbReference type="PROSITE-ProRule" id="PRU00169"/>
    </source>
</evidence>
<evidence type="ECO:0000256" key="3">
    <source>
        <dbReference type="PROSITE-ProRule" id="PRU01091"/>
    </source>
</evidence>
<feature type="domain" description="Response regulatory" evidence="4">
    <location>
        <begin position="1"/>
        <end position="26"/>
    </location>
</feature>
<dbReference type="PANTHER" id="PTHR48111:SF38">
    <property type="entry name" value="TWO-COMPONENT RESPONSE REGULATOR"/>
    <property type="match status" value="1"/>
</dbReference>
<dbReference type="GO" id="GO:0005829">
    <property type="term" value="C:cytosol"/>
    <property type="evidence" value="ECO:0007669"/>
    <property type="project" value="TreeGrafter"/>
</dbReference>
<dbReference type="InterPro" id="IPR039420">
    <property type="entry name" value="WalR-like"/>
</dbReference>
<keyword evidence="1 3" id="KW-0238">DNA-binding</keyword>
<feature type="domain" description="OmpR/PhoB-type" evidence="5">
    <location>
        <begin position="34"/>
        <end position="132"/>
    </location>
</feature>
<feature type="non-terminal residue" evidence="6">
    <location>
        <position position="1"/>
    </location>
</feature>
<dbReference type="PROSITE" id="PS50110">
    <property type="entry name" value="RESPONSE_REGULATORY"/>
    <property type="match status" value="1"/>
</dbReference>